<dbReference type="EMBL" id="BSDP01000001">
    <property type="protein sequence ID" value="GLI28314.1"/>
    <property type="molecule type" value="Genomic_DNA"/>
</dbReference>
<protein>
    <submittedName>
        <fullName evidence="2">Alanine racemase</fullName>
    </submittedName>
</protein>
<dbReference type="Gene3D" id="3.20.20.10">
    <property type="entry name" value="Alanine racemase"/>
    <property type="match status" value="1"/>
</dbReference>
<gene>
    <name evidence="2" type="ORF">ARHIZOSPH14_25560</name>
</gene>
<sequence>MTIDLAPRPDAVGQRYDAARVAAELDAATANLDAPLGALHLGALRWNVADMLRRANGVPIRVASKSIRSRPVLEALLDVPGYAGVMAYTLPEALWLATTVDDVLVGYPTADRRAIRALSIDPELARRVTLMVDSVEQLDLVDAVLAPSRRERVQVCLELDAAWRRPGFGHVGVRRSPVRTPAQAGELAARIAERAGFRLVGVMAYEAQVAGVADGESGPTGAFLRWMREKSMAELRERRAAVVAAVERHADLRFVNGGGTGSLELTANDPAVTELAAGSGLFAGHYFDGYAGFMPAPASAFGLDVVRRPDAKHATLLGGGWIASGPAGEDRLPKPVKPEGLSLLPREGAGEVQTPVTGGDAASLHPGDRVWLRHAKSGELSEHLDAFHVVHGGRVVEVVSTYRGDGKVFL</sequence>
<evidence type="ECO:0000259" key="1">
    <source>
        <dbReference type="Pfam" id="PF01168"/>
    </source>
</evidence>
<comment type="caution">
    <text evidence="2">The sequence shown here is derived from an EMBL/GenBank/DDBJ whole genome shotgun (WGS) entry which is preliminary data.</text>
</comment>
<dbReference type="SUPFAM" id="SSF51419">
    <property type="entry name" value="PLP-binding barrel"/>
    <property type="match status" value="1"/>
</dbReference>
<dbReference type="InterPro" id="IPR001608">
    <property type="entry name" value="Ala_racemase_N"/>
</dbReference>
<name>A0A9W6CZV8_9MICO</name>
<organism evidence="2 3">
    <name type="scientific">Agromyces rhizosphaerae</name>
    <dbReference type="NCBI Taxonomy" id="88374"/>
    <lineage>
        <taxon>Bacteria</taxon>
        <taxon>Bacillati</taxon>
        <taxon>Actinomycetota</taxon>
        <taxon>Actinomycetes</taxon>
        <taxon>Micrococcales</taxon>
        <taxon>Microbacteriaceae</taxon>
        <taxon>Agromyces</taxon>
    </lineage>
</organism>
<dbReference type="GO" id="GO:0008721">
    <property type="term" value="F:D-serine ammonia-lyase activity"/>
    <property type="evidence" value="ECO:0007669"/>
    <property type="project" value="TreeGrafter"/>
</dbReference>
<dbReference type="RefSeq" id="WP_281885577.1">
    <property type="nucleotide sequence ID" value="NZ_BSDP01000001.1"/>
</dbReference>
<dbReference type="AlphaFoldDB" id="A0A9W6CZV8"/>
<accession>A0A9W6CZV8</accession>
<dbReference type="PANTHER" id="PTHR28004">
    <property type="entry name" value="ZGC:162816-RELATED"/>
    <property type="match status" value="1"/>
</dbReference>
<dbReference type="InterPro" id="IPR029066">
    <property type="entry name" value="PLP-binding_barrel"/>
</dbReference>
<feature type="domain" description="Alanine racemase N-terminal" evidence="1">
    <location>
        <begin position="40"/>
        <end position="281"/>
    </location>
</feature>
<dbReference type="PANTHER" id="PTHR28004:SF2">
    <property type="entry name" value="D-SERINE DEHYDRATASE"/>
    <property type="match status" value="1"/>
</dbReference>
<keyword evidence="3" id="KW-1185">Reference proteome</keyword>
<evidence type="ECO:0000313" key="3">
    <source>
        <dbReference type="Proteomes" id="UP001144396"/>
    </source>
</evidence>
<dbReference type="GO" id="GO:0036088">
    <property type="term" value="P:D-serine catabolic process"/>
    <property type="evidence" value="ECO:0007669"/>
    <property type="project" value="TreeGrafter"/>
</dbReference>
<proteinExistence type="predicted"/>
<evidence type="ECO:0000313" key="2">
    <source>
        <dbReference type="EMBL" id="GLI28314.1"/>
    </source>
</evidence>
<dbReference type="Proteomes" id="UP001144396">
    <property type="component" value="Unassembled WGS sequence"/>
</dbReference>
<dbReference type="Pfam" id="PF01168">
    <property type="entry name" value="Ala_racemase_N"/>
    <property type="match status" value="1"/>
</dbReference>
<dbReference type="InterPro" id="IPR051466">
    <property type="entry name" value="D-amino_acid_metab_enzyme"/>
</dbReference>
<reference evidence="2" key="1">
    <citation type="submission" date="2022-12" db="EMBL/GenBank/DDBJ databases">
        <title>Reference genome sequencing for broad-spectrum identification of bacterial and archaeal isolates by mass spectrometry.</title>
        <authorList>
            <person name="Sekiguchi Y."/>
            <person name="Tourlousse D.M."/>
        </authorList>
    </citation>
    <scope>NUCLEOTIDE SEQUENCE</scope>
    <source>
        <strain evidence="2">14</strain>
    </source>
</reference>